<evidence type="ECO:0000259" key="9">
    <source>
        <dbReference type="Pfam" id="PF00749"/>
    </source>
</evidence>
<dbReference type="HAMAP" id="MF_01428">
    <property type="entry name" value="Glu_Q_tRNA_synth"/>
    <property type="match status" value="1"/>
</dbReference>
<keyword evidence="4 7" id="KW-0862">Zinc</keyword>
<dbReference type="InterPro" id="IPR000924">
    <property type="entry name" value="Glu/Gln-tRNA-synth"/>
</dbReference>
<feature type="domain" description="Glutamyl/glutaminyl-tRNA synthetase class Ib catalytic" evidence="9">
    <location>
        <begin position="9"/>
        <end position="235"/>
    </location>
</feature>
<name>A0A4Q0YTH0_9GAMM</name>
<dbReference type="PRINTS" id="PR00987">
    <property type="entry name" value="TRNASYNTHGLU"/>
</dbReference>
<comment type="similarity">
    <text evidence="7">Belongs to the class-I aminoacyl-tRNA synthetase family. GluQ subfamily.</text>
</comment>
<keyword evidence="6 7" id="KW-0030">Aminoacyl-tRNA synthetase</keyword>
<gene>
    <name evidence="7" type="primary">gluQ</name>
    <name evidence="10" type="ORF">CS022_15395</name>
</gene>
<comment type="caution">
    <text evidence="10">The sequence shown here is derived from an EMBL/GenBank/DDBJ whole genome shotgun (WGS) entry which is preliminary data.</text>
</comment>
<dbReference type="FunFam" id="3.40.50.620:FF:000093">
    <property type="entry name" value="Glutamyl-Q tRNA(Asp) synthetase"/>
    <property type="match status" value="1"/>
</dbReference>
<dbReference type="OrthoDB" id="9807503at2"/>
<dbReference type="Proteomes" id="UP000290287">
    <property type="component" value="Unassembled WGS sequence"/>
</dbReference>
<keyword evidence="11" id="KW-1185">Reference proteome</keyword>
<dbReference type="InterPro" id="IPR022380">
    <property type="entry name" value="Glu-Q_tRNA(Asp)_Synthase"/>
</dbReference>
<evidence type="ECO:0000256" key="1">
    <source>
        <dbReference type="ARBA" id="ARBA00022598"/>
    </source>
</evidence>
<dbReference type="InterPro" id="IPR049940">
    <property type="entry name" value="GluQ/Sye"/>
</dbReference>
<evidence type="ECO:0000313" key="11">
    <source>
        <dbReference type="Proteomes" id="UP000290287"/>
    </source>
</evidence>
<dbReference type="InterPro" id="IPR014729">
    <property type="entry name" value="Rossmann-like_a/b/a_fold"/>
</dbReference>
<dbReference type="Gene3D" id="3.40.50.620">
    <property type="entry name" value="HUPs"/>
    <property type="match status" value="1"/>
</dbReference>
<dbReference type="NCBIfam" id="TIGR03838">
    <property type="entry name" value="queuosine_YadB"/>
    <property type="match status" value="1"/>
</dbReference>
<dbReference type="SUPFAM" id="SSF52374">
    <property type="entry name" value="Nucleotidylyl transferase"/>
    <property type="match status" value="1"/>
</dbReference>
<feature type="binding site" evidence="7">
    <location>
        <begin position="9"/>
        <end position="13"/>
    </location>
    <ligand>
        <name>L-glutamate</name>
        <dbReference type="ChEBI" id="CHEBI:29985"/>
    </ligand>
</feature>
<dbReference type="GO" id="GO:0006400">
    <property type="term" value="P:tRNA modification"/>
    <property type="evidence" value="ECO:0007669"/>
    <property type="project" value="InterPro"/>
</dbReference>
<evidence type="ECO:0000256" key="7">
    <source>
        <dbReference type="HAMAP-Rule" id="MF_01428"/>
    </source>
</evidence>
<keyword evidence="2 7" id="KW-0479">Metal-binding</keyword>
<comment type="function">
    <text evidence="7">Catalyzes the tRNA-independent activation of glutamate in presence of ATP and the subsequent transfer of glutamate onto a tRNA(Asp). Glutamate is transferred on the 2-amino-5-(4,5-dihydroxy-2-cyclopenten-1-yl) moiety of the queuosine in the wobble position of the QUC anticodon.</text>
</comment>
<dbReference type="Pfam" id="PF00749">
    <property type="entry name" value="tRNA-synt_1c"/>
    <property type="match status" value="1"/>
</dbReference>
<evidence type="ECO:0000256" key="5">
    <source>
        <dbReference type="ARBA" id="ARBA00022840"/>
    </source>
</evidence>
<sequence length="293" mass="32289">MKKSHYIGRFAPSPSGPLHFGSLVAALGSYLQAKSCGGKWLVRVEDIDPPREVPGSADAILRTLEAYQLHWDGRVMYQSSRSEAYQSQIDQWLSSGDAYYCQCTRRQIRDSGGIYRGTCRHRTLGPEGSGVRIQIDTPVTAFTDLRHGEIQLDAEFATEDFIIKRRDNLFAYNLAVVLDDIEQGITEVVRGADMIEPTGRQLSLYQKLNANNVSYLHLPLALNSKGCKLSKQNHAPAINDENPGPALEAALAFLNVPIPAALTGAPASELLQLAIQHWDPSQLPTETEVITAF</sequence>
<feature type="binding site" evidence="7">
    <location>
        <position position="231"/>
    </location>
    <ligand>
        <name>ATP</name>
        <dbReference type="ChEBI" id="CHEBI:30616"/>
    </ligand>
</feature>
<feature type="binding site" evidence="7">
    <location>
        <position position="190"/>
    </location>
    <ligand>
        <name>L-glutamate</name>
        <dbReference type="ChEBI" id="CHEBI:29985"/>
    </ligand>
</feature>
<dbReference type="GO" id="GO:0005829">
    <property type="term" value="C:cytosol"/>
    <property type="evidence" value="ECO:0007669"/>
    <property type="project" value="TreeGrafter"/>
</dbReference>
<evidence type="ECO:0000256" key="3">
    <source>
        <dbReference type="ARBA" id="ARBA00022741"/>
    </source>
</evidence>
<keyword evidence="5 7" id="KW-0067">ATP-binding</keyword>
<protein>
    <recommendedName>
        <fullName evidence="7">Glutamyl-Q tRNA(Asp) synthetase</fullName>
        <shortName evidence="7">Glu-Q-RSs</shortName>
        <ecNumber evidence="7">6.1.1.-</ecNumber>
    </recommendedName>
</protein>
<feature type="binding site" evidence="7">
    <location>
        <position position="103"/>
    </location>
    <ligand>
        <name>Zn(2+)</name>
        <dbReference type="ChEBI" id="CHEBI:29105"/>
    </ligand>
</feature>
<dbReference type="InterPro" id="IPR020058">
    <property type="entry name" value="Glu/Gln-tRNA-synth_Ib_cat-dom"/>
</dbReference>
<feature type="binding site" evidence="7">
    <location>
        <position position="115"/>
    </location>
    <ligand>
        <name>Zn(2+)</name>
        <dbReference type="ChEBI" id="CHEBI:29105"/>
    </ligand>
</feature>
<organism evidence="10 11">
    <name type="scientific">Veronia nyctiphanis</name>
    <dbReference type="NCBI Taxonomy" id="1278244"/>
    <lineage>
        <taxon>Bacteria</taxon>
        <taxon>Pseudomonadati</taxon>
        <taxon>Pseudomonadota</taxon>
        <taxon>Gammaproteobacteria</taxon>
        <taxon>Vibrionales</taxon>
        <taxon>Vibrionaceae</taxon>
        <taxon>Veronia</taxon>
    </lineage>
</organism>
<evidence type="ECO:0000256" key="2">
    <source>
        <dbReference type="ARBA" id="ARBA00022723"/>
    </source>
</evidence>
<dbReference type="EC" id="6.1.1.-" evidence="7"/>
<feature type="binding site" evidence="7">
    <location>
        <position position="119"/>
    </location>
    <ligand>
        <name>Zn(2+)</name>
        <dbReference type="ChEBI" id="CHEBI:29105"/>
    </ligand>
</feature>
<dbReference type="PANTHER" id="PTHR43311:SF1">
    <property type="entry name" value="GLUTAMYL-Q TRNA(ASP) SYNTHETASE"/>
    <property type="match status" value="1"/>
</dbReference>
<reference evidence="10 11" key="1">
    <citation type="submission" date="2017-10" db="EMBL/GenBank/DDBJ databases">
        <title>Nyctiphanis sp. nov., isolated from the stomach of the euphausiid Nyctiphanes simplex (Hansen, 1911) in the Gulf of California.</title>
        <authorList>
            <person name="Gomez-Gil B."/>
            <person name="Aguilar-Mendez M."/>
            <person name="Lopez-Cortes A."/>
            <person name="Gomez-Gutierrez J."/>
            <person name="Roque A."/>
            <person name="Lang E."/>
            <person name="Gonzalez-Castillo A."/>
        </authorList>
    </citation>
    <scope>NUCLEOTIDE SEQUENCE [LARGE SCALE GENOMIC DNA]</scope>
    <source>
        <strain evidence="10 11">CAIM 600</strain>
    </source>
</reference>
<evidence type="ECO:0000313" key="10">
    <source>
        <dbReference type="EMBL" id="RXJ72449.1"/>
    </source>
</evidence>
<feature type="binding site" evidence="7">
    <location>
        <position position="101"/>
    </location>
    <ligand>
        <name>Zn(2+)</name>
        <dbReference type="ChEBI" id="CHEBI:29105"/>
    </ligand>
</feature>
<accession>A0A4Q0YTH0</accession>
<feature type="binding site" evidence="7">
    <location>
        <position position="45"/>
    </location>
    <ligand>
        <name>L-glutamate</name>
        <dbReference type="ChEBI" id="CHEBI:29985"/>
    </ligand>
</feature>
<feature type="short sequence motif" description="'KMSKS' region" evidence="7">
    <location>
        <begin position="228"/>
        <end position="232"/>
    </location>
</feature>
<dbReference type="GO" id="GO:0004818">
    <property type="term" value="F:glutamate-tRNA ligase activity"/>
    <property type="evidence" value="ECO:0007669"/>
    <property type="project" value="TreeGrafter"/>
</dbReference>
<dbReference type="RefSeq" id="WP_129123028.1">
    <property type="nucleotide sequence ID" value="NZ_PEIB01000020.1"/>
</dbReference>
<dbReference type="GO" id="GO:0006424">
    <property type="term" value="P:glutamyl-tRNA aminoacylation"/>
    <property type="evidence" value="ECO:0007669"/>
    <property type="project" value="InterPro"/>
</dbReference>
<evidence type="ECO:0000256" key="4">
    <source>
        <dbReference type="ARBA" id="ARBA00022833"/>
    </source>
</evidence>
<evidence type="ECO:0000256" key="8">
    <source>
        <dbReference type="RuleBase" id="RU363037"/>
    </source>
</evidence>
<keyword evidence="3 7" id="KW-0547">Nucleotide-binding</keyword>
<evidence type="ECO:0000256" key="6">
    <source>
        <dbReference type="ARBA" id="ARBA00023146"/>
    </source>
</evidence>
<dbReference type="EMBL" id="PEIB01000020">
    <property type="protein sequence ID" value="RXJ72449.1"/>
    <property type="molecule type" value="Genomic_DNA"/>
</dbReference>
<keyword evidence="1 7" id="KW-0436">Ligase</keyword>
<dbReference type="AlphaFoldDB" id="A0A4Q0YTH0"/>
<dbReference type="NCBIfam" id="NF004314">
    <property type="entry name" value="PRK05710.1-3"/>
    <property type="match status" value="1"/>
</dbReference>
<dbReference type="GO" id="GO:0005524">
    <property type="term" value="F:ATP binding"/>
    <property type="evidence" value="ECO:0007669"/>
    <property type="project" value="UniProtKB-KW"/>
</dbReference>
<proteinExistence type="inferred from homology"/>
<keyword evidence="8" id="KW-0648">Protein biosynthesis</keyword>
<feature type="binding site" evidence="7">
    <location>
        <position position="172"/>
    </location>
    <ligand>
        <name>L-glutamate</name>
        <dbReference type="ChEBI" id="CHEBI:29985"/>
    </ligand>
</feature>
<dbReference type="GO" id="GO:0008270">
    <property type="term" value="F:zinc ion binding"/>
    <property type="evidence" value="ECO:0007669"/>
    <property type="project" value="UniProtKB-UniRule"/>
</dbReference>
<dbReference type="PANTHER" id="PTHR43311">
    <property type="entry name" value="GLUTAMATE--TRNA LIGASE"/>
    <property type="match status" value="1"/>
</dbReference>
<feature type="short sequence motif" description="'HIGH' region" evidence="7">
    <location>
        <begin position="12"/>
        <end position="22"/>
    </location>
</feature>
<comment type="cofactor">
    <cofactor evidence="7">
        <name>Zn(2+)</name>
        <dbReference type="ChEBI" id="CHEBI:29105"/>
    </cofactor>
    <text evidence="7">Binds 1 zinc ion per subunit.</text>
</comment>